<dbReference type="InterPro" id="IPR036390">
    <property type="entry name" value="WH_DNA-bd_sf"/>
</dbReference>
<evidence type="ECO:0000256" key="2">
    <source>
        <dbReference type="ARBA" id="ARBA00023125"/>
    </source>
</evidence>
<organism evidence="6 7">
    <name type="scientific">Spinactinospora alkalitolerans</name>
    <dbReference type="NCBI Taxonomy" id="687207"/>
    <lineage>
        <taxon>Bacteria</taxon>
        <taxon>Bacillati</taxon>
        <taxon>Actinomycetota</taxon>
        <taxon>Actinomycetes</taxon>
        <taxon>Streptosporangiales</taxon>
        <taxon>Nocardiopsidaceae</taxon>
        <taxon>Spinactinospora</taxon>
    </lineage>
</organism>
<comment type="caution">
    <text evidence="6">The sequence shown here is derived from an EMBL/GenBank/DDBJ whole genome shotgun (WGS) entry which is preliminary data.</text>
</comment>
<accession>A0A852TU55</accession>
<name>A0A852TU55_9ACTN</name>
<feature type="region of interest" description="Disordered" evidence="4">
    <location>
        <begin position="329"/>
        <end position="351"/>
    </location>
</feature>
<evidence type="ECO:0000313" key="6">
    <source>
        <dbReference type="EMBL" id="NYE47468.1"/>
    </source>
</evidence>
<sequence>MVESLGGAMARIVFGPRDVLLVRFAMSPLWETLSAAHTVLTGHRLAHHLAWARRVALPPEPVLAPLRLVLAQPGWVPDFLTPPPEGPLTGIDTELARVRATPPEQVMAELRPSLLDPARDLPADPVSRMLADPGAARDELARSLEACWEHLVRPYWPRLRALLDADIAVRARTLADSGLGRLLGELDPRVRWDGGILHITGADRGLRHLEGDGLVLMPSAFVWPDIILIADPPWQPTLVYPARGIGELWRPAARPPQALAALIGRTRARLLAALGEAGNTTALAAAHGLSRASVSGHLTALRDAGLLESARVGRRVLYRRTPLGTALLGDGDGDVGGDGDEAGAADGAPRN</sequence>
<keyword evidence="3" id="KW-0804">Transcription</keyword>
<proteinExistence type="predicted"/>
<dbReference type="Gene3D" id="1.10.10.10">
    <property type="entry name" value="Winged helix-like DNA-binding domain superfamily/Winged helix DNA-binding domain"/>
    <property type="match status" value="1"/>
</dbReference>
<protein>
    <submittedName>
        <fullName evidence="6">DNA-binding transcriptional ArsR family regulator</fullName>
    </submittedName>
</protein>
<dbReference type="PANTHER" id="PTHR43132:SF8">
    <property type="entry name" value="HTH-TYPE TRANSCRIPTIONAL REGULATOR KMTR"/>
    <property type="match status" value="1"/>
</dbReference>
<dbReference type="InterPro" id="IPR045981">
    <property type="entry name" value="DUF5937"/>
</dbReference>
<evidence type="ECO:0000256" key="1">
    <source>
        <dbReference type="ARBA" id="ARBA00023015"/>
    </source>
</evidence>
<dbReference type="InterPro" id="IPR036388">
    <property type="entry name" value="WH-like_DNA-bd_sf"/>
</dbReference>
<dbReference type="RefSeq" id="WP_281370386.1">
    <property type="nucleotide sequence ID" value="NZ_BAAAYY010000015.1"/>
</dbReference>
<reference evidence="6 7" key="1">
    <citation type="submission" date="2020-07" db="EMBL/GenBank/DDBJ databases">
        <title>Sequencing the genomes of 1000 actinobacteria strains.</title>
        <authorList>
            <person name="Klenk H.-P."/>
        </authorList>
    </citation>
    <scope>NUCLEOTIDE SEQUENCE [LARGE SCALE GENOMIC DNA]</scope>
    <source>
        <strain evidence="6 7">CXB654</strain>
    </source>
</reference>
<feature type="compositionally biased region" description="Acidic residues" evidence="4">
    <location>
        <begin position="331"/>
        <end position="343"/>
    </location>
</feature>
<dbReference type="PRINTS" id="PR00778">
    <property type="entry name" value="HTHARSR"/>
</dbReference>
<dbReference type="GO" id="GO:0003700">
    <property type="term" value="F:DNA-binding transcription factor activity"/>
    <property type="evidence" value="ECO:0007669"/>
    <property type="project" value="InterPro"/>
</dbReference>
<evidence type="ECO:0000256" key="4">
    <source>
        <dbReference type="SAM" id="MobiDB-lite"/>
    </source>
</evidence>
<dbReference type="AlphaFoldDB" id="A0A852TU55"/>
<gene>
    <name evidence="6" type="ORF">HDA32_002588</name>
</gene>
<dbReference type="Pfam" id="PF19361">
    <property type="entry name" value="DUF5937"/>
    <property type="match status" value="1"/>
</dbReference>
<dbReference type="InterPro" id="IPR051011">
    <property type="entry name" value="Metal_resp_trans_reg"/>
</dbReference>
<keyword evidence="7" id="KW-1185">Reference proteome</keyword>
<evidence type="ECO:0000259" key="5">
    <source>
        <dbReference type="SMART" id="SM00418"/>
    </source>
</evidence>
<evidence type="ECO:0000313" key="7">
    <source>
        <dbReference type="Proteomes" id="UP000589036"/>
    </source>
</evidence>
<dbReference type="GO" id="GO:0003677">
    <property type="term" value="F:DNA binding"/>
    <property type="evidence" value="ECO:0007669"/>
    <property type="project" value="UniProtKB-KW"/>
</dbReference>
<feature type="domain" description="HTH arsR-type" evidence="5">
    <location>
        <begin position="257"/>
        <end position="328"/>
    </location>
</feature>
<keyword evidence="2 6" id="KW-0238">DNA-binding</keyword>
<dbReference type="EMBL" id="JACCCC010000001">
    <property type="protein sequence ID" value="NYE47468.1"/>
    <property type="molecule type" value="Genomic_DNA"/>
</dbReference>
<dbReference type="PANTHER" id="PTHR43132">
    <property type="entry name" value="ARSENICAL RESISTANCE OPERON REPRESSOR ARSR-RELATED"/>
    <property type="match status" value="1"/>
</dbReference>
<evidence type="ECO:0000256" key="3">
    <source>
        <dbReference type="ARBA" id="ARBA00023163"/>
    </source>
</evidence>
<dbReference type="InterPro" id="IPR011991">
    <property type="entry name" value="ArsR-like_HTH"/>
</dbReference>
<dbReference type="CDD" id="cd00090">
    <property type="entry name" value="HTH_ARSR"/>
    <property type="match status" value="1"/>
</dbReference>
<dbReference type="SUPFAM" id="SSF46785">
    <property type="entry name" value="Winged helix' DNA-binding domain"/>
    <property type="match status" value="1"/>
</dbReference>
<dbReference type="SMART" id="SM00418">
    <property type="entry name" value="HTH_ARSR"/>
    <property type="match status" value="1"/>
</dbReference>
<dbReference type="Proteomes" id="UP000589036">
    <property type="component" value="Unassembled WGS sequence"/>
</dbReference>
<keyword evidence="1" id="KW-0805">Transcription regulation</keyword>
<dbReference type="InterPro" id="IPR001845">
    <property type="entry name" value="HTH_ArsR_DNA-bd_dom"/>
</dbReference>